<protein>
    <submittedName>
        <fullName evidence="2">Uncharacterized protein</fullName>
    </submittedName>
</protein>
<dbReference type="EMBL" id="BTGC01000003">
    <property type="protein sequence ID" value="GMM49817.1"/>
    <property type="molecule type" value="Genomic_DNA"/>
</dbReference>
<evidence type="ECO:0000313" key="3">
    <source>
        <dbReference type="Proteomes" id="UP001362899"/>
    </source>
</evidence>
<name>A0AAV5RF17_STABA</name>
<gene>
    <name evidence="2" type="ORF">DASB73_007750</name>
</gene>
<sequence>MNNGGSENKVDEELAVERFHREINELDLASIPSICFQTITCITEAVTLYYFYAYIIRKLRVDYGPQKSIDSNIELDLHDAIGEITDLQFQIVSKPRERIVSLEHEFKNEQKQLLYLFKDTINLLREYPFPSTSFTEEDVSLVVAKLTEANNRIRELSDLEQSSLSGYYEKISTIRESKSQTNDELQKYNKILDRLSVDAEKAEKTRLKYLEKIKQDKEAAALFLKWLE</sequence>
<dbReference type="Proteomes" id="UP001362899">
    <property type="component" value="Unassembled WGS sequence"/>
</dbReference>
<evidence type="ECO:0000256" key="1">
    <source>
        <dbReference type="SAM" id="Coils"/>
    </source>
</evidence>
<reference evidence="2 3" key="1">
    <citation type="journal article" date="2023" name="Elife">
        <title>Identification of key yeast species and microbe-microbe interactions impacting larval growth of Drosophila in the wild.</title>
        <authorList>
            <person name="Mure A."/>
            <person name="Sugiura Y."/>
            <person name="Maeda R."/>
            <person name="Honda K."/>
            <person name="Sakurai N."/>
            <person name="Takahashi Y."/>
            <person name="Watada M."/>
            <person name="Katoh T."/>
            <person name="Gotoh A."/>
            <person name="Gotoh Y."/>
            <person name="Taniguchi I."/>
            <person name="Nakamura K."/>
            <person name="Hayashi T."/>
            <person name="Katayama T."/>
            <person name="Uemura T."/>
            <person name="Hattori Y."/>
        </authorList>
    </citation>
    <scope>NUCLEOTIDE SEQUENCE [LARGE SCALE GENOMIC DNA]</scope>
    <source>
        <strain evidence="2 3">SB-73</strain>
    </source>
</reference>
<proteinExistence type="predicted"/>
<feature type="coiled-coil region" evidence="1">
    <location>
        <begin position="178"/>
        <end position="219"/>
    </location>
</feature>
<evidence type="ECO:0000313" key="2">
    <source>
        <dbReference type="EMBL" id="GMM49817.1"/>
    </source>
</evidence>
<keyword evidence="1" id="KW-0175">Coiled coil</keyword>
<accession>A0AAV5RF17</accession>
<organism evidence="2 3">
    <name type="scientific">Starmerella bacillaris</name>
    <name type="common">Yeast</name>
    <name type="synonym">Candida zemplinina</name>
    <dbReference type="NCBI Taxonomy" id="1247836"/>
    <lineage>
        <taxon>Eukaryota</taxon>
        <taxon>Fungi</taxon>
        <taxon>Dikarya</taxon>
        <taxon>Ascomycota</taxon>
        <taxon>Saccharomycotina</taxon>
        <taxon>Dipodascomycetes</taxon>
        <taxon>Dipodascales</taxon>
        <taxon>Trichomonascaceae</taxon>
        <taxon>Starmerella</taxon>
    </lineage>
</organism>
<keyword evidence="3" id="KW-1185">Reference proteome</keyword>
<dbReference type="AlphaFoldDB" id="A0AAV5RF17"/>
<comment type="caution">
    <text evidence="2">The sequence shown here is derived from an EMBL/GenBank/DDBJ whole genome shotgun (WGS) entry which is preliminary data.</text>
</comment>